<evidence type="ECO:0000313" key="2">
    <source>
        <dbReference type="EMBL" id="RUS33925.1"/>
    </source>
</evidence>
<reference evidence="2 3" key="1">
    <citation type="journal article" date="2018" name="New Phytol.">
        <title>Phylogenomics of Endogonaceae and evolution of mycorrhizas within Mucoromycota.</title>
        <authorList>
            <person name="Chang Y."/>
            <person name="Desiro A."/>
            <person name="Na H."/>
            <person name="Sandor L."/>
            <person name="Lipzen A."/>
            <person name="Clum A."/>
            <person name="Barry K."/>
            <person name="Grigoriev I.V."/>
            <person name="Martin F.M."/>
            <person name="Stajich J.E."/>
            <person name="Smith M.E."/>
            <person name="Bonito G."/>
            <person name="Spatafora J.W."/>
        </authorList>
    </citation>
    <scope>NUCLEOTIDE SEQUENCE [LARGE SCALE GENOMIC DNA]</scope>
    <source>
        <strain evidence="2 3">AD002</strain>
    </source>
</reference>
<dbReference type="AlphaFoldDB" id="A0A433QW14"/>
<sequence length="74" mass="8097">MSVKFALPIGLKFLEFSPPYTSLHSSNSPSSLNSRTSTNSHKSTINLTVNPNRDPQTSQLKIFTRLSAVSCGEK</sequence>
<feature type="region of interest" description="Disordered" evidence="1">
    <location>
        <begin position="20"/>
        <end position="56"/>
    </location>
</feature>
<dbReference type="EMBL" id="RBNJ01000838">
    <property type="protein sequence ID" value="RUS33925.1"/>
    <property type="molecule type" value="Genomic_DNA"/>
</dbReference>
<accession>A0A433QW14</accession>
<protein>
    <submittedName>
        <fullName evidence="2">Uncharacterized protein</fullName>
    </submittedName>
</protein>
<gene>
    <name evidence="2" type="ORF">BC938DRAFT_483240</name>
</gene>
<evidence type="ECO:0000313" key="3">
    <source>
        <dbReference type="Proteomes" id="UP000274822"/>
    </source>
</evidence>
<feature type="compositionally biased region" description="Low complexity" evidence="1">
    <location>
        <begin position="21"/>
        <end position="41"/>
    </location>
</feature>
<organism evidence="2 3">
    <name type="scientific">Jimgerdemannia flammicorona</name>
    <dbReference type="NCBI Taxonomy" id="994334"/>
    <lineage>
        <taxon>Eukaryota</taxon>
        <taxon>Fungi</taxon>
        <taxon>Fungi incertae sedis</taxon>
        <taxon>Mucoromycota</taxon>
        <taxon>Mucoromycotina</taxon>
        <taxon>Endogonomycetes</taxon>
        <taxon>Endogonales</taxon>
        <taxon>Endogonaceae</taxon>
        <taxon>Jimgerdemannia</taxon>
    </lineage>
</organism>
<name>A0A433QW14_9FUNG</name>
<keyword evidence="3" id="KW-1185">Reference proteome</keyword>
<evidence type="ECO:0000256" key="1">
    <source>
        <dbReference type="SAM" id="MobiDB-lite"/>
    </source>
</evidence>
<comment type="caution">
    <text evidence="2">The sequence shown here is derived from an EMBL/GenBank/DDBJ whole genome shotgun (WGS) entry which is preliminary data.</text>
</comment>
<feature type="compositionally biased region" description="Polar residues" evidence="1">
    <location>
        <begin position="42"/>
        <end position="56"/>
    </location>
</feature>
<proteinExistence type="predicted"/>
<dbReference type="Proteomes" id="UP000274822">
    <property type="component" value="Unassembled WGS sequence"/>
</dbReference>